<evidence type="ECO:0000256" key="1">
    <source>
        <dbReference type="PROSITE-ProRule" id="PRU00042"/>
    </source>
</evidence>
<dbReference type="PROSITE" id="PS00028">
    <property type="entry name" value="ZINC_FINGER_C2H2_1"/>
    <property type="match status" value="1"/>
</dbReference>
<organism evidence="4 5">
    <name type="scientific">Crucibulum laeve</name>
    <dbReference type="NCBI Taxonomy" id="68775"/>
    <lineage>
        <taxon>Eukaryota</taxon>
        <taxon>Fungi</taxon>
        <taxon>Dikarya</taxon>
        <taxon>Basidiomycota</taxon>
        <taxon>Agaricomycotina</taxon>
        <taxon>Agaricomycetes</taxon>
        <taxon>Agaricomycetidae</taxon>
        <taxon>Agaricales</taxon>
        <taxon>Agaricineae</taxon>
        <taxon>Nidulariaceae</taxon>
        <taxon>Crucibulum</taxon>
    </lineage>
</organism>
<evidence type="ECO:0000313" key="5">
    <source>
        <dbReference type="Proteomes" id="UP000308652"/>
    </source>
</evidence>
<feature type="region of interest" description="Disordered" evidence="2">
    <location>
        <begin position="276"/>
        <end position="301"/>
    </location>
</feature>
<keyword evidence="1" id="KW-0862">Zinc</keyword>
<evidence type="ECO:0000313" key="4">
    <source>
        <dbReference type="EMBL" id="TFK32211.1"/>
    </source>
</evidence>
<dbReference type="AlphaFoldDB" id="A0A5C3LTY0"/>
<proteinExistence type="predicted"/>
<dbReference type="SMART" id="SM00355">
    <property type="entry name" value="ZnF_C2H2"/>
    <property type="match status" value="2"/>
</dbReference>
<dbReference type="Proteomes" id="UP000308652">
    <property type="component" value="Unassembled WGS sequence"/>
</dbReference>
<feature type="region of interest" description="Disordered" evidence="2">
    <location>
        <begin position="181"/>
        <end position="202"/>
    </location>
</feature>
<protein>
    <recommendedName>
        <fullName evidence="3">C2H2-type domain-containing protein</fullName>
    </recommendedName>
</protein>
<keyword evidence="1" id="KW-0479">Metal-binding</keyword>
<dbReference type="InterPro" id="IPR013087">
    <property type="entry name" value="Znf_C2H2_type"/>
</dbReference>
<gene>
    <name evidence="4" type="ORF">BDQ12DRAFT_739531</name>
</gene>
<feature type="region of interest" description="Disordered" evidence="2">
    <location>
        <begin position="222"/>
        <end position="249"/>
    </location>
</feature>
<dbReference type="STRING" id="68775.A0A5C3LTY0"/>
<dbReference type="PROSITE" id="PS50157">
    <property type="entry name" value="ZINC_FINGER_C2H2_2"/>
    <property type="match status" value="1"/>
</dbReference>
<feature type="compositionally biased region" description="Low complexity" evidence="2">
    <location>
        <begin position="189"/>
        <end position="202"/>
    </location>
</feature>
<evidence type="ECO:0000259" key="3">
    <source>
        <dbReference type="PROSITE" id="PS50157"/>
    </source>
</evidence>
<dbReference type="GO" id="GO:0008270">
    <property type="term" value="F:zinc ion binding"/>
    <property type="evidence" value="ECO:0007669"/>
    <property type="project" value="UniProtKB-KW"/>
</dbReference>
<sequence length="335" mass="36919">MHRGPRDSSVDNLRRDPHDGAYHCPRCEAPFTRRSNLRRHYHIHKRPSDLICHACSEKFSCSDELQVHLLQCSESNWEPTEELHSMGGIDNNGLLDPNFDFAQALGLLDTGNLTASSSSFAHTFLSPLDTFSANSPKMQSIPDSQEFSDVLSLFPCSGVDSPPSPPSSYDATLPSLHTTTAPFAHRRTSSSSSASSTSLSSPSFYPAQNEFFGKLDPRLRSRARSASRYHSTKPAPTPNRGRSRDKPIYTRRQVEDMLDVISSCFVGTMDAVISRTNSPARAETDNPSSNMPFEQGSSSSNDLRRMILSEAFPRMLAGLKEPVLESGSDGHGMIH</sequence>
<name>A0A5C3LTY0_9AGAR</name>
<dbReference type="OrthoDB" id="654211at2759"/>
<dbReference type="EMBL" id="ML213682">
    <property type="protein sequence ID" value="TFK32211.1"/>
    <property type="molecule type" value="Genomic_DNA"/>
</dbReference>
<feature type="compositionally biased region" description="Basic residues" evidence="2">
    <location>
        <begin position="222"/>
        <end position="231"/>
    </location>
</feature>
<evidence type="ECO:0000256" key="2">
    <source>
        <dbReference type="SAM" id="MobiDB-lite"/>
    </source>
</evidence>
<accession>A0A5C3LTY0</accession>
<keyword evidence="1" id="KW-0863">Zinc-finger</keyword>
<reference evidence="4 5" key="1">
    <citation type="journal article" date="2019" name="Nat. Ecol. Evol.">
        <title>Megaphylogeny resolves global patterns of mushroom evolution.</title>
        <authorList>
            <person name="Varga T."/>
            <person name="Krizsan K."/>
            <person name="Foldi C."/>
            <person name="Dima B."/>
            <person name="Sanchez-Garcia M."/>
            <person name="Sanchez-Ramirez S."/>
            <person name="Szollosi G.J."/>
            <person name="Szarkandi J.G."/>
            <person name="Papp V."/>
            <person name="Albert L."/>
            <person name="Andreopoulos W."/>
            <person name="Angelini C."/>
            <person name="Antonin V."/>
            <person name="Barry K.W."/>
            <person name="Bougher N.L."/>
            <person name="Buchanan P."/>
            <person name="Buyck B."/>
            <person name="Bense V."/>
            <person name="Catcheside P."/>
            <person name="Chovatia M."/>
            <person name="Cooper J."/>
            <person name="Damon W."/>
            <person name="Desjardin D."/>
            <person name="Finy P."/>
            <person name="Geml J."/>
            <person name="Haridas S."/>
            <person name="Hughes K."/>
            <person name="Justo A."/>
            <person name="Karasinski D."/>
            <person name="Kautmanova I."/>
            <person name="Kiss B."/>
            <person name="Kocsube S."/>
            <person name="Kotiranta H."/>
            <person name="LaButti K.M."/>
            <person name="Lechner B.E."/>
            <person name="Liimatainen K."/>
            <person name="Lipzen A."/>
            <person name="Lukacs Z."/>
            <person name="Mihaltcheva S."/>
            <person name="Morgado L.N."/>
            <person name="Niskanen T."/>
            <person name="Noordeloos M.E."/>
            <person name="Ohm R.A."/>
            <person name="Ortiz-Santana B."/>
            <person name="Ovrebo C."/>
            <person name="Racz N."/>
            <person name="Riley R."/>
            <person name="Savchenko A."/>
            <person name="Shiryaev A."/>
            <person name="Soop K."/>
            <person name="Spirin V."/>
            <person name="Szebenyi C."/>
            <person name="Tomsovsky M."/>
            <person name="Tulloss R.E."/>
            <person name="Uehling J."/>
            <person name="Grigoriev I.V."/>
            <person name="Vagvolgyi C."/>
            <person name="Papp T."/>
            <person name="Martin F.M."/>
            <person name="Miettinen O."/>
            <person name="Hibbett D.S."/>
            <person name="Nagy L.G."/>
        </authorList>
    </citation>
    <scope>NUCLEOTIDE SEQUENCE [LARGE SCALE GENOMIC DNA]</scope>
    <source>
        <strain evidence="4 5">CBS 166.37</strain>
    </source>
</reference>
<feature type="domain" description="C2H2-type" evidence="3">
    <location>
        <begin position="22"/>
        <end position="49"/>
    </location>
</feature>
<dbReference type="SUPFAM" id="SSF57667">
    <property type="entry name" value="beta-beta-alpha zinc fingers"/>
    <property type="match status" value="1"/>
</dbReference>
<dbReference type="InterPro" id="IPR036236">
    <property type="entry name" value="Znf_C2H2_sf"/>
</dbReference>
<dbReference type="Gene3D" id="3.30.160.60">
    <property type="entry name" value="Classic Zinc Finger"/>
    <property type="match status" value="1"/>
</dbReference>
<keyword evidence="5" id="KW-1185">Reference proteome</keyword>